<reference evidence="6 7" key="1">
    <citation type="journal article" date="2010" name="J. Bacteriol.">
        <title>Genome sequence of Fulvimarina pelagi HTCC2506T, a Mn(II)-oxidizing alphaproteobacterium possessing an aerobic anoxygenic photosynthetic gene cluster and Xanthorhodopsin.</title>
        <authorList>
            <person name="Kang I."/>
            <person name="Oh H.M."/>
            <person name="Lim S.I."/>
            <person name="Ferriera S."/>
            <person name="Giovannoni S.J."/>
            <person name="Cho J.C."/>
        </authorList>
    </citation>
    <scope>NUCLEOTIDE SEQUENCE [LARGE SCALE GENOMIC DNA]</scope>
    <source>
        <strain evidence="6 7">HTCC2506</strain>
    </source>
</reference>
<name>Q0G587_9HYPH</name>
<keyword evidence="3" id="KW-0378">Hydrolase</keyword>
<proteinExistence type="inferred from homology"/>
<dbReference type="Proteomes" id="UP000004310">
    <property type="component" value="Unassembled WGS sequence"/>
</dbReference>
<keyword evidence="4" id="KW-0720">Serine protease</keyword>
<keyword evidence="2 6" id="KW-0645">Protease</keyword>
<evidence type="ECO:0000313" key="6">
    <source>
        <dbReference type="EMBL" id="EAU43177.1"/>
    </source>
</evidence>
<dbReference type="PANTHER" id="PTHR42987">
    <property type="entry name" value="PEPTIDASE S49"/>
    <property type="match status" value="1"/>
</dbReference>
<evidence type="ECO:0000313" key="7">
    <source>
        <dbReference type="Proteomes" id="UP000004310"/>
    </source>
</evidence>
<dbReference type="Pfam" id="PF01343">
    <property type="entry name" value="Peptidase_S49"/>
    <property type="match status" value="1"/>
</dbReference>
<dbReference type="InterPro" id="IPR029045">
    <property type="entry name" value="ClpP/crotonase-like_dom_sf"/>
</dbReference>
<organism evidence="6 7">
    <name type="scientific">Fulvimarina pelagi HTCC2506</name>
    <dbReference type="NCBI Taxonomy" id="314231"/>
    <lineage>
        <taxon>Bacteria</taxon>
        <taxon>Pseudomonadati</taxon>
        <taxon>Pseudomonadota</taxon>
        <taxon>Alphaproteobacteria</taxon>
        <taxon>Hyphomicrobiales</taxon>
        <taxon>Aurantimonadaceae</taxon>
        <taxon>Fulvimarina</taxon>
    </lineage>
</organism>
<dbReference type="InterPro" id="IPR001907">
    <property type="entry name" value="ClpP"/>
</dbReference>
<dbReference type="EMBL" id="AATP01000001">
    <property type="protein sequence ID" value="EAU43177.1"/>
    <property type="molecule type" value="Genomic_DNA"/>
</dbReference>
<dbReference type="GO" id="GO:0004252">
    <property type="term" value="F:serine-type endopeptidase activity"/>
    <property type="evidence" value="ECO:0007669"/>
    <property type="project" value="InterPro"/>
</dbReference>
<evidence type="ECO:0000259" key="5">
    <source>
        <dbReference type="Pfam" id="PF01343"/>
    </source>
</evidence>
<evidence type="ECO:0000256" key="3">
    <source>
        <dbReference type="ARBA" id="ARBA00022801"/>
    </source>
</evidence>
<dbReference type="HOGENOM" id="CLU_046540_1_0_5"/>
<comment type="caution">
    <text evidence="6">The sequence shown here is derived from an EMBL/GenBank/DDBJ whole genome shotgun (WGS) entry which is preliminary data.</text>
</comment>
<dbReference type="AlphaFoldDB" id="Q0G587"/>
<evidence type="ECO:0000256" key="4">
    <source>
        <dbReference type="ARBA" id="ARBA00022825"/>
    </source>
</evidence>
<dbReference type="STRING" id="217511.GCA_001463845_00768"/>
<keyword evidence="7" id="KW-1185">Reference proteome</keyword>
<gene>
    <name evidence="6" type="ORF">FP2506_10046</name>
</gene>
<dbReference type="RefSeq" id="WP_007067151.1">
    <property type="nucleotide sequence ID" value="NZ_DS022272.1"/>
</dbReference>
<dbReference type="InterPro" id="IPR047272">
    <property type="entry name" value="S49_SppA_C"/>
</dbReference>
<dbReference type="PRINTS" id="PR00127">
    <property type="entry name" value="CLPPROTEASEP"/>
</dbReference>
<evidence type="ECO:0000256" key="1">
    <source>
        <dbReference type="ARBA" id="ARBA00008683"/>
    </source>
</evidence>
<dbReference type="Gene3D" id="3.90.226.10">
    <property type="entry name" value="2-enoyl-CoA Hydratase, Chain A, domain 1"/>
    <property type="match status" value="1"/>
</dbReference>
<dbReference type="CDD" id="cd07023">
    <property type="entry name" value="S49_Sppa_N_C"/>
    <property type="match status" value="1"/>
</dbReference>
<dbReference type="SUPFAM" id="SSF52096">
    <property type="entry name" value="ClpP/crotonase"/>
    <property type="match status" value="1"/>
</dbReference>
<comment type="similarity">
    <text evidence="1">Belongs to the peptidase S49 family.</text>
</comment>
<dbReference type="Gene3D" id="6.20.330.10">
    <property type="match status" value="1"/>
</dbReference>
<sequence>MVTSPLTRYVPKRLRKDKIEIPTVRLSGAIMATGGGIERQVLSMAGVAPMLEKAFSQKGSPAVAVIVNSPGGSPVQSRLIYKRIRDLAEDKKKRVLVFVEDVAASGGYMIACAGDEIIADPSSIVGSIGVVSGSFGFVEAISKLGIERRVHTAGKNKVTLDPFQPEKPEDVERLKALQLDVHDTFIDLVKASRKNKLAENDDLFTGLFWSGRQALDLGLIDRLGDLHSVVRELYGEKAEPKLYTPKTGFLGRTKPGVGVGVGIELGSQAGMGEAIGAGVVDRIHALAEERALWGRYGL</sequence>
<dbReference type="GO" id="GO:0006508">
    <property type="term" value="P:proteolysis"/>
    <property type="evidence" value="ECO:0007669"/>
    <property type="project" value="UniProtKB-KW"/>
</dbReference>
<dbReference type="PANTHER" id="PTHR42987:SF8">
    <property type="entry name" value="PROTEINASE"/>
    <property type="match status" value="1"/>
</dbReference>
<feature type="domain" description="Peptidase S49" evidence="5">
    <location>
        <begin position="89"/>
        <end position="234"/>
    </location>
</feature>
<accession>Q0G587</accession>
<protein>
    <submittedName>
        <fullName evidence="6">Clp protease:Peptidase U7:Na+/H+ antiporter NhaA</fullName>
    </submittedName>
</protein>
<dbReference type="eggNOG" id="COG0616">
    <property type="taxonomic scope" value="Bacteria"/>
</dbReference>
<evidence type="ECO:0000256" key="2">
    <source>
        <dbReference type="ARBA" id="ARBA00022670"/>
    </source>
</evidence>
<dbReference type="InterPro" id="IPR002142">
    <property type="entry name" value="Peptidase_S49"/>
</dbReference>
<dbReference type="GO" id="GO:0004176">
    <property type="term" value="F:ATP-dependent peptidase activity"/>
    <property type="evidence" value="ECO:0007669"/>
    <property type="project" value="InterPro"/>
</dbReference>